<dbReference type="CDD" id="cd06257">
    <property type="entry name" value="DnaJ"/>
    <property type="match status" value="1"/>
</dbReference>
<keyword evidence="9" id="KW-1185">Reference proteome</keyword>
<evidence type="ECO:0000259" key="6">
    <source>
        <dbReference type="PROSITE" id="PS50076"/>
    </source>
</evidence>
<dbReference type="InterPro" id="IPR036671">
    <property type="entry name" value="DPH_MB_sf"/>
</dbReference>
<dbReference type="PROSITE" id="PS51074">
    <property type="entry name" value="DPH_MB"/>
    <property type="match status" value="1"/>
</dbReference>
<reference evidence="8" key="1">
    <citation type="submission" date="2022-08" db="EMBL/GenBank/DDBJ databases">
        <title>Novel sulfate-reducing endosymbionts in the free-living metamonad Anaeramoeba.</title>
        <authorList>
            <person name="Jerlstrom-Hultqvist J."/>
            <person name="Cepicka I."/>
            <person name="Gallot-Lavallee L."/>
            <person name="Salas-Leiva D."/>
            <person name="Curtis B.A."/>
            <person name="Zahonova K."/>
            <person name="Pipaliya S."/>
            <person name="Dacks J."/>
            <person name="Roger A.J."/>
        </authorList>
    </citation>
    <scope>NUCLEOTIDE SEQUENCE</scope>
    <source>
        <strain evidence="8">Schooner1</strain>
    </source>
</reference>
<evidence type="ECO:0000259" key="7">
    <source>
        <dbReference type="PROSITE" id="PS51074"/>
    </source>
</evidence>
<dbReference type="SUPFAM" id="SSF144217">
    <property type="entry name" value="CSL zinc finger"/>
    <property type="match status" value="1"/>
</dbReference>
<accession>A0ABQ8YX12</accession>
<comment type="caution">
    <text evidence="8">The sequence shown here is derived from an EMBL/GenBank/DDBJ whole genome shotgun (WGS) entry which is preliminary data.</text>
</comment>
<evidence type="ECO:0000256" key="1">
    <source>
        <dbReference type="ARBA" id="ARBA00006169"/>
    </source>
</evidence>
<feature type="coiled-coil region" evidence="5">
    <location>
        <begin position="66"/>
        <end position="97"/>
    </location>
</feature>
<organism evidence="8 9">
    <name type="scientific">Anaeramoeba flamelloides</name>
    <dbReference type="NCBI Taxonomy" id="1746091"/>
    <lineage>
        <taxon>Eukaryota</taxon>
        <taxon>Metamonada</taxon>
        <taxon>Anaeramoebidae</taxon>
        <taxon>Anaeramoeba</taxon>
    </lineage>
</organism>
<sequence>MSKFTNHYQVLGVGESSSLQEIKTAYKRLVLKTHPDRYKKSKDNEKLPSFVSVQLAYEILRSKKRRALFNQQLEQTKKEIEEEKENENDLYKLLDRQAPVMGSVDIDEMDWDGYKKVFHYPCPCGGRFEVSQEDLEEGIPIAICDCCSLAIYVIYDIEEDDDDDDEDEVEN</sequence>
<feature type="domain" description="J" evidence="6">
    <location>
        <begin position="6"/>
        <end position="73"/>
    </location>
</feature>
<dbReference type="PRINTS" id="PR00625">
    <property type="entry name" value="JDOMAIN"/>
</dbReference>
<dbReference type="Pfam" id="PF05207">
    <property type="entry name" value="Zn_ribbon_CSL"/>
    <property type="match status" value="1"/>
</dbReference>
<dbReference type="Pfam" id="PF00226">
    <property type="entry name" value="DnaJ"/>
    <property type="match status" value="1"/>
</dbReference>
<dbReference type="SMART" id="SM00271">
    <property type="entry name" value="DnaJ"/>
    <property type="match status" value="1"/>
</dbReference>
<keyword evidence="3" id="KW-0862">Zinc</keyword>
<gene>
    <name evidence="8" type="ORF">M0813_01698</name>
</gene>
<dbReference type="EMBL" id="JAOAOG010000102">
    <property type="protein sequence ID" value="KAJ6249099.1"/>
    <property type="molecule type" value="Genomic_DNA"/>
</dbReference>
<comment type="similarity">
    <text evidence="1">Belongs to the DPH4 family.</text>
</comment>
<evidence type="ECO:0000256" key="4">
    <source>
        <dbReference type="ARBA" id="ARBA00023004"/>
    </source>
</evidence>
<feature type="domain" description="DPH-type MB" evidence="7">
    <location>
        <begin position="100"/>
        <end position="156"/>
    </location>
</feature>
<keyword evidence="5" id="KW-0175">Coiled coil</keyword>
<dbReference type="PANTHER" id="PTHR45255:SF1">
    <property type="entry name" value="DNAJ HOMOLOG SUBFAMILY C MEMBER 24"/>
    <property type="match status" value="1"/>
</dbReference>
<dbReference type="Proteomes" id="UP001150062">
    <property type="component" value="Unassembled WGS sequence"/>
</dbReference>
<evidence type="ECO:0000256" key="3">
    <source>
        <dbReference type="ARBA" id="ARBA00022833"/>
    </source>
</evidence>
<dbReference type="SUPFAM" id="SSF46565">
    <property type="entry name" value="Chaperone J-domain"/>
    <property type="match status" value="1"/>
</dbReference>
<proteinExistence type="inferred from homology"/>
<dbReference type="InterPro" id="IPR007872">
    <property type="entry name" value="DPH_MB_dom"/>
</dbReference>
<evidence type="ECO:0000313" key="8">
    <source>
        <dbReference type="EMBL" id="KAJ6249099.1"/>
    </source>
</evidence>
<dbReference type="Gene3D" id="3.10.660.10">
    <property type="entry name" value="DPH Zinc finger"/>
    <property type="match status" value="1"/>
</dbReference>
<name>A0ABQ8YX12_9EUKA</name>
<dbReference type="Gene3D" id="1.10.287.110">
    <property type="entry name" value="DnaJ domain"/>
    <property type="match status" value="1"/>
</dbReference>
<keyword evidence="4" id="KW-0408">Iron</keyword>
<dbReference type="InterPro" id="IPR001623">
    <property type="entry name" value="DnaJ_domain"/>
</dbReference>
<dbReference type="PROSITE" id="PS50076">
    <property type="entry name" value="DNAJ_2"/>
    <property type="match status" value="1"/>
</dbReference>
<evidence type="ECO:0000313" key="9">
    <source>
        <dbReference type="Proteomes" id="UP001150062"/>
    </source>
</evidence>
<keyword evidence="2" id="KW-0479">Metal-binding</keyword>
<protein>
    <submittedName>
        <fullName evidence="8">Diphthamide biosynthesis protein</fullName>
    </submittedName>
</protein>
<evidence type="ECO:0000256" key="5">
    <source>
        <dbReference type="SAM" id="Coils"/>
    </source>
</evidence>
<evidence type="ECO:0000256" key="2">
    <source>
        <dbReference type="ARBA" id="ARBA00022723"/>
    </source>
</evidence>
<dbReference type="InterPro" id="IPR036869">
    <property type="entry name" value="J_dom_sf"/>
</dbReference>
<dbReference type="PANTHER" id="PTHR45255">
    <property type="entry name" value="DNAJ HOMOLOG SUBFAMILY C MEMBER 24"/>
    <property type="match status" value="1"/>
</dbReference>